<dbReference type="PROSITE" id="PS00571">
    <property type="entry name" value="AMIDASES"/>
    <property type="match status" value="1"/>
</dbReference>
<comment type="function">
    <text evidence="7">Allows the formation of correctly charged Gln-tRNA(Gln) through the transamidation of misacylated Glu-tRNA(Gln) in organisms which lack glutaminyl-tRNA synthetase. The reaction takes place in the presence of glutamine and ATP through an activated gamma-phospho-Glu-tRNA(Gln).</text>
</comment>
<reference evidence="9 10" key="1">
    <citation type="submission" date="2017-11" db="EMBL/GenBank/DDBJ databases">
        <title>Isolation and Characterization of Family Methanocellaceae Species from Potential Methane Hydrate Area Offshore Southwestern Taiwan.</title>
        <authorList>
            <person name="Zhang W.-L."/>
            <person name="Chen W.-C."/>
            <person name="Lai M.-C."/>
            <person name="Chen S.-C."/>
        </authorList>
    </citation>
    <scope>NUCLEOTIDE SEQUENCE [LARGE SCALE GENOMIC DNA]</scope>
    <source>
        <strain evidence="9 10">CWC-04</strain>
    </source>
</reference>
<dbReference type="GO" id="GO:0050567">
    <property type="term" value="F:glutaminyl-tRNA synthase (glutamine-hydrolyzing) activity"/>
    <property type="evidence" value="ECO:0007669"/>
    <property type="project" value="UniProtKB-UniRule"/>
</dbReference>
<evidence type="ECO:0000256" key="4">
    <source>
        <dbReference type="ARBA" id="ARBA00022840"/>
    </source>
</evidence>
<feature type="active site" description="Charge relay system" evidence="7">
    <location>
        <position position="56"/>
    </location>
</feature>
<keyword evidence="10" id="KW-1185">Reference proteome</keyword>
<name>A0AAP2W558_9EURY</name>
<dbReference type="InterPro" id="IPR036928">
    <property type="entry name" value="AS_sf"/>
</dbReference>
<evidence type="ECO:0000313" key="9">
    <source>
        <dbReference type="EMBL" id="MCD1293817.1"/>
    </source>
</evidence>
<evidence type="ECO:0000256" key="2">
    <source>
        <dbReference type="ARBA" id="ARBA00022598"/>
    </source>
</evidence>
<dbReference type="InterPro" id="IPR000120">
    <property type="entry name" value="Amidase"/>
</dbReference>
<dbReference type="PANTHER" id="PTHR11895">
    <property type="entry name" value="TRANSAMIDASE"/>
    <property type="match status" value="1"/>
</dbReference>
<keyword evidence="5 7" id="KW-0648">Protein biosynthesis</keyword>
<feature type="active site" description="Charge relay system" evidence="7">
    <location>
        <position position="131"/>
    </location>
</feature>
<evidence type="ECO:0000259" key="8">
    <source>
        <dbReference type="Pfam" id="PF01425"/>
    </source>
</evidence>
<dbReference type="EC" id="6.3.5.7" evidence="7"/>
<dbReference type="InterPro" id="IPR020556">
    <property type="entry name" value="Amidase_CS"/>
</dbReference>
<dbReference type="AlphaFoldDB" id="A0AAP2W558"/>
<comment type="similarity">
    <text evidence="1 7">Belongs to the amidase family. GatA subfamily.</text>
</comment>
<dbReference type="GO" id="GO:0030956">
    <property type="term" value="C:glutamyl-tRNA(Gln) amidotransferase complex"/>
    <property type="evidence" value="ECO:0007669"/>
    <property type="project" value="InterPro"/>
</dbReference>
<dbReference type="GO" id="GO:0006412">
    <property type="term" value="P:translation"/>
    <property type="evidence" value="ECO:0007669"/>
    <property type="project" value="UniProtKB-UniRule"/>
</dbReference>
<evidence type="ECO:0000256" key="3">
    <source>
        <dbReference type="ARBA" id="ARBA00022741"/>
    </source>
</evidence>
<comment type="catalytic activity">
    <reaction evidence="6 7">
        <text>L-glutamyl-tRNA(Gln) + L-glutamine + ATP + H2O = L-glutaminyl-tRNA(Gln) + L-glutamate + ADP + phosphate + H(+)</text>
        <dbReference type="Rhea" id="RHEA:17521"/>
        <dbReference type="Rhea" id="RHEA-COMP:9681"/>
        <dbReference type="Rhea" id="RHEA-COMP:9684"/>
        <dbReference type="ChEBI" id="CHEBI:15377"/>
        <dbReference type="ChEBI" id="CHEBI:15378"/>
        <dbReference type="ChEBI" id="CHEBI:29985"/>
        <dbReference type="ChEBI" id="CHEBI:30616"/>
        <dbReference type="ChEBI" id="CHEBI:43474"/>
        <dbReference type="ChEBI" id="CHEBI:58359"/>
        <dbReference type="ChEBI" id="CHEBI:78520"/>
        <dbReference type="ChEBI" id="CHEBI:78521"/>
        <dbReference type="ChEBI" id="CHEBI:456216"/>
        <dbReference type="EC" id="6.3.5.7"/>
    </reaction>
</comment>
<evidence type="ECO:0000256" key="6">
    <source>
        <dbReference type="ARBA" id="ARBA00047407"/>
    </source>
</evidence>
<evidence type="ECO:0000313" key="10">
    <source>
        <dbReference type="Proteomes" id="UP001320159"/>
    </source>
</evidence>
<accession>A0AAP2W558</accession>
<dbReference type="Pfam" id="PF01425">
    <property type="entry name" value="Amidase"/>
    <property type="match status" value="1"/>
</dbReference>
<dbReference type="PANTHER" id="PTHR11895:SF7">
    <property type="entry name" value="GLUTAMYL-TRNA(GLN) AMIDOTRANSFERASE SUBUNIT A, MITOCHONDRIAL"/>
    <property type="match status" value="1"/>
</dbReference>
<dbReference type="Proteomes" id="UP001320159">
    <property type="component" value="Unassembled WGS sequence"/>
</dbReference>
<feature type="active site" description="Acyl-ester intermediate" evidence="7">
    <location>
        <position position="155"/>
    </location>
</feature>
<keyword evidence="4 7" id="KW-0067">ATP-binding</keyword>
<comment type="subunit">
    <text evidence="7">Heterotrimer of A, B and C subunits.</text>
</comment>
<proteinExistence type="inferred from homology"/>
<dbReference type="GO" id="GO:0005524">
    <property type="term" value="F:ATP binding"/>
    <property type="evidence" value="ECO:0007669"/>
    <property type="project" value="UniProtKB-KW"/>
</dbReference>
<dbReference type="HAMAP" id="MF_00120">
    <property type="entry name" value="GatA"/>
    <property type="match status" value="1"/>
</dbReference>
<protein>
    <recommendedName>
        <fullName evidence="7">Glutamyl-tRNA(Gln) amidotransferase subunit A</fullName>
        <shortName evidence="7">Glu-ADT subunit A</shortName>
        <ecNumber evidence="7">6.3.5.7</ecNumber>
    </recommendedName>
</protein>
<gene>
    <name evidence="7 9" type="primary">gatA</name>
    <name evidence="9" type="ORF">CUJ83_02245</name>
</gene>
<evidence type="ECO:0000256" key="1">
    <source>
        <dbReference type="ARBA" id="ARBA00008069"/>
    </source>
</evidence>
<dbReference type="InterPro" id="IPR004412">
    <property type="entry name" value="GatA"/>
</dbReference>
<organism evidence="9 10">
    <name type="scientific">Methanooceanicella nereidis</name>
    <dbReference type="NCBI Taxonomy" id="2052831"/>
    <lineage>
        <taxon>Archaea</taxon>
        <taxon>Methanobacteriati</taxon>
        <taxon>Methanobacteriota</taxon>
        <taxon>Stenosarchaea group</taxon>
        <taxon>Methanomicrobia</taxon>
        <taxon>Methanocellales</taxon>
        <taxon>Methanocellaceae</taxon>
        <taxon>Methanooceanicella</taxon>
    </lineage>
</organism>
<dbReference type="NCBIfam" id="TIGR00132">
    <property type="entry name" value="gatA"/>
    <property type="match status" value="1"/>
</dbReference>
<evidence type="ECO:0000256" key="5">
    <source>
        <dbReference type="ARBA" id="ARBA00022917"/>
    </source>
</evidence>
<evidence type="ECO:0000256" key="7">
    <source>
        <dbReference type="HAMAP-Rule" id="MF_00120"/>
    </source>
</evidence>
<dbReference type="Gene3D" id="3.90.1300.10">
    <property type="entry name" value="Amidase signature (AS) domain"/>
    <property type="match status" value="1"/>
</dbReference>
<keyword evidence="2 7" id="KW-0436">Ligase</keyword>
<dbReference type="InterPro" id="IPR023631">
    <property type="entry name" value="Amidase_dom"/>
</dbReference>
<dbReference type="SUPFAM" id="SSF75304">
    <property type="entry name" value="Amidase signature (AS) enzymes"/>
    <property type="match status" value="1"/>
</dbReference>
<sequence>MSGQYEESIAKVFDRIKKSKINAYITLNEHEAMETARAVDKGEVTGRLAGMPVAIKDCITTKGIQTTCGSKILTGYVPPFDAEVTARVKKEGAVIIGKTNMDEFAMGSSTENSYYGVTRNPWDLNRVAGGSSGGSGASVAGLECRISLGTDTGGSVRCPASYCGVVGIKPTYGLVSRYGVVEYANSLEQVGPIARSVSDAALMLDVIAGHDPKDSTSVGEADKVTYTDHLNEGVKGLTIGVPEEYFGEGLNPSVEKAVWDGIMTLNKLGADYKKVSLPHTKYALSAYYIIAMCEASSNLARFDGLRYGLRTGKDENWHSTFSRIRAEGFGQEVKRRVMLGTYALSEGYYGKYYLKALKVRTLIKRDFEKAFKDVDVLAAPTMPTPAFKIGEKTEEPLSMYMADVNTLPINLAGVPSISVPCGFAGRLPIGLQLIGDLFAEPLLIRTAYTFEANTNFQKLPEGF</sequence>
<dbReference type="RefSeq" id="WP_230740158.1">
    <property type="nucleotide sequence ID" value="NZ_PGCK01000001.1"/>
</dbReference>
<comment type="caution">
    <text evidence="9">The sequence shown here is derived from an EMBL/GenBank/DDBJ whole genome shotgun (WGS) entry which is preliminary data.</text>
</comment>
<keyword evidence="3 7" id="KW-0547">Nucleotide-binding</keyword>
<feature type="domain" description="Amidase" evidence="8">
    <location>
        <begin position="8"/>
        <end position="443"/>
    </location>
</feature>
<dbReference type="EMBL" id="PGCK01000001">
    <property type="protein sequence ID" value="MCD1293817.1"/>
    <property type="molecule type" value="Genomic_DNA"/>
</dbReference>